<dbReference type="AlphaFoldDB" id="A0A1G7ZFP7"/>
<name>A0A1G7ZFP7_9ACTN</name>
<evidence type="ECO:0000259" key="1">
    <source>
        <dbReference type="Pfam" id="PF01796"/>
    </source>
</evidence>
<evidence type="ECO:0000313" key="3">
    <source>
        <dbReference type="EMBL" id="SDH07397.1"/>
    </source>
</evidence>
<protein>
    <recommendedName>
        <fullName evidence="5">DUF35 domain-containing protein</fullName>
    </recommendedName>
</protein>
<dbReference type="Pfam" id="PF01796">
    <property type="entry name" value="OB_ChsH2_C"/>
    <property type="match status" value="1"/>
</dbReference>
<accession>A0A1G7ZFP7</accession>
<feature type="domain" description="ChsH2 C-terminal OB-fold" evidence="1">
    <location>
        <begin position="54"/>
        <end position="119"/>
    </location>
</feature>
<dbReference type="PANTHER" id="PTHR34075">
    <property type="entry name" value="BLR3430 PROTEIN"/>
    <property type="match status" value="1"/>
</dbReference>
<evidence type="ECO:0000313" key="4">
    <source>
        <dbReference type="Proteomes" id="UP000198923"/>
    </source>
</evidence>
<gene>
    <name evidence="3" type="ORF">SAMN05421505_11132</name>
</gene>
<dbReference type="Gene3D" id="6.10.30.10">
    <property type="match status" value="1"/>
</dbReference>
<proteinExistence type="predicted"/>
<dbReference type="InterPro" id="IPR022002">
    <property type="entry name" value="ChsH2_Znr"/>
</dbReference>
<sequence>MSTRPYPVTDLDSSPWWEALQRREFVLQSCAPCRRLRWPARAMCNDCGSDEWTWVSASGVGAVASWTVTHRPGPAGGETFVVVLVRLDDQDDILVPGYFDGPPDGAGLTIGLPVEVGFDEVEAGDDGRRLTVLRWRRAALRGGGPGSVRE</sequence>
<dbReference type="OrthoDB" id="7470921at2"/>
<dbReference type="Pfam" id="PF12172">
    <property type="entry name" value="zf-ChsH2"/>
    <property type="match status" value="1"/>
</dbReference>
<dbReference type="InterPro" id="IPR002878">
    <property type="entry name" value="ChsH2_C"/>
</dbReference>
<feature type="domain" description="ChsH2 rubredoxin-like zinc ribbon" evidence="2">
    <location>
        <begin position="17"/>
        <end position="52"/>
    </location>
</feature>
<dbReference type="STRING" id="504805.SAMN05421505_11132"/>
<dbReference type="SUPFAM" id="SSF50249">
    <property type="entry name" value="Nucleic acid-binding proteins"/>
    <property type="match status" value="1"/>
</dbReference>
<evidence type="ECO:0000259" key="2">
    <source>
        <dbReference type="Pfam" id="PF12172"/>
    </source>
</evidence>
<reference evidence="3 4" key="1">
    <citation type="submission" date="2016-10" db="EMBL/GenBank/DDBJ databases">
        <authorList>
            <person name="de Groot N.N."/>
        </authorList>
    </citation>
    <scope>NUCLEOTIDE SEQUENCE [LARGE SCALE GENOMIC DNA]</scope>
    <source>
        <strain evidence="3 4">CPCC 201354</strain>
    </source>
</reference>
<evidence type="ECO:0008006" key="5">
    <source>
        <dbReference type="Google" id="ProtNLM"/>
    </source>
</evidence>
<organism evidence="3 4">
    <name type="scientific">Sinosporangium album</name>
    <dbReference type="NCBI Taxonomy" id="504805"/>
    <lineage>
        <taxon>Bacteria</taxon>
        <taxon>Bacillati</taxon>
        <taxon>Actinomycetota</taxon>
        <taxon>Actinomycetes</taxon>
        <taxon>Streptosporangiales</taxon>
        <taxon>Streptosporangiaceae</taxon>
        <taxon>Sinosporangium</taxon>
    </lineage>
</organism>
<dbReference type="EMBL" id="FNCN01000011">
    <property type="protein sequence ID" value="SDH07397.1"/>
    <property type="molecule type" value="Genomic_DNA"/>
</dbReference>
<dbReference type="InterPro" id="IPR012340">
    <property type="entry name" value="NA-bd_OB-fold"/>
</dbReference>
<dbReference type="RefSeq" id="WP_093170768.1">
    <property type="nucleotide sequence ID" value="NZ_FNCN01000011.1"/>
</dbReference>
<dbReference type="InterPro" id="IPR052513">
    <property type="entry name" value="Thioester_dehydratase-like"/>
</dbReference>
<dbReference type="PANTHER" id="PTHR34075:SF5">
    <property type="entry name" value="BLR3430 PROTEIN"/>
    <property type="match status" value="1"/>
</dbReference>
<dbReference type="Proteomes" id="UP000198923">
    <property type="component" value="Unassembled WGS sequence"/>
</dbReference>
<keyword evidence="4" id="KW-1185">Reference proteome</keyword>